<evidence type="ECO:0000313" key="3">
    <source>
        <dbReference type="Proteomes" id="UP000005845"/>
    </source>
</evidence>
<accession>H5U5H2</accession>
<feature type="signal peptide" evidence="1">
    <location>
        <begin position="1"/>
        <end position="19"/>
    </location>
</feature>
<dbReference type="RefSeq" id="WP_005208093.1">
    <property type="nucleotide sequence ID" value="NZ_BAFC01000116.1"/>
</dbReference>
<sequence>MNDPSATLCLLAATLHSSAASVVSALSVVTPDEVRLLDAPTATCLDAALEMAKNGRAPAPVLLNDELLRSGAYSGHHGELAKNRMLDAVTTDAAPERLWEFAGVILAQLVRARMLSAADAIAERARDGAEADAWRTFVREGAAVRSLWERLCSARGEVAA</sequence>
<feature type="chain" id="PRO_5039350310" evidence="1">
    <location>
        <begin position="20"/>
        <end position="160"/>
    </location>
</feature>
<dbReference type="Proteomes" id="UP000005845">
    <property type="component" value="Unassembled WGS sequence"/>
</dbReference>
<keyword evidence="1" id="KW-0732">Signal</keyword>
<dbReference type="InterPro" id="IPR016136">
    <property type="entry name" value="DNA_helicase_N/primase_C"/>
</dbReference>
<name>H5U5H2_9ACTN</name>
<dbReference type="eggNOG" id="ENOG5031VYI">
    <property type="taxonomic scope" value="Bacteria"/>
</dbReference>
<evidence type="ECO:0000313" key="2">
    <source>
        <dbReference type="EMBL" id="GAB40980.1"/>
    </source>
</evidence>
<dbReference type="AlphaFoldDB" id="H5U5H2"/>
<dbReference type="EMBL" id="BAFC01000116">
    <property type="protein sequence ID" value="GAB40980.1"/>
    <property type="molecule type" value="Genomic_DNA"/>
</dbReference>
<gene>
    <name evidence="2" type="ORF">GOSPT_118_00570</name>
</gene>
<reference evidence="2 3" key="1">
    <citation type="submission" date="2012-02" db="EMBL/GenBank/DDBJ databases">
        <title>Whole genome shotgun sequence of Gordonia sputi NBRC 100414.</title>
        <authorList>
            <person name="Yoshida I."/>
            <person name="Hosoyama A."/>
            <person name="Tsuchikane K."/>
            <person name="Katsumata H."/>
            <person name="Yamazaki S."/>
            <person name="Fujita N."/>
        </authorList>
    </citation>
    <scope>NUCLEOTIDE SEQUENCE [LARGE SCALE GENOMIC DNA]</scope>
    <source>
        <strain evidence="2 3">NBRC 100414</strain>
    </source>
</reference>
<keyword evidence="3" id="KW-1185">Reference proteome</keyword>
<evidence type="ECO:0000256" key="1">
    <source>
        <dbReference type="SAM" id="SignalP"/>
    </source>
</evidence>
<comment type="caution">
    <text evidence="2">The sequence shown here is derived from an EMBL/GenBank/DDBJ whole genome shotgun (WGS) entry which is preliminary data.</text>
</comment>
<protein>
    <submittedName>
        <fullName evidence="2">Uncharacterized protein</fullName>
    </submittedName>
</protein>
<proteinExistence type="predicted"/>
<organism evidence="2 3">
    <name type="scientific">Gordonia sputi NBRC 100414</name>
    <dbReference type="NCBI Taxonomy" id="1089453"/>
    <lineage>
        <taxon>Bacteria</taxon>
        <taxon>Bacillati</taxon>
        <taxon>Actinomycetota</taxon>
        <taxon>Actinomycetes</taxon>
        <taxon>Mycobacteriales</taxon>
        <taxon>Gordoniaceae</taxon>
        <taxon>Gordonia</taxon>
    </lineage>
</organism>
<dbReference type="Gene3D" id="1.10.860.10">
    <property type="entry name" value="DNAb Helicase, Chain A"/>
    <property type="match status" value="1"/>
</dbReference>